<dbReference type="CDD" id="cd09024">
    <property type="entry name" value="Aldose_epim_lacX"/>
    <property type="match status" value="1"/>
</dbReference>
<evidence type="ECO:0000256" key="2">
    <source>
        <dbReference type="ARBA" id="ARBA00011245"/>
    </source>
</evidence>
<evidence type="ECO:0000256" key="3">
    <source>
        <dbReference type="ARBA" id="ARBA00022837"/>
    </source>
</evidence>
<comment type="cofactor">
    <cofactor evidence="1">
        <name>Ca(2+)</name>
        <dbReference type="ChEBI" id="CHEBI:29108"/>
    </cofactor>
</comment>
<keyword evidence="5" id="KW-1185">Reference proteome</keyword>
<dbReference type="Gene3D" id="2.70.98.10">
    <property type="match status" value="1"/>
</dbReference>
<evidence type="ECO:0000313" key="5">
    <source>
        <dbReference type="Proteomes" id="UP000325105"/>
    </source>
</evidence>
<sequence>MYALENGRLRIEIHPRGAELRSMYDKNKDRELIWQRDTTFWERSSPILFPFVGVLKEGTYYYEDRIFNMSKHGFARDCEFEVVHHTEDEISFLLCSNEFTLAVYPFAFKLYLHYKLHHTRLSCTYEVRNEGNQEMLFSIGGHPAFQLDFSASNGLPDYYLEFPEDRMIIQYSLNEGLLRVQPQSVSLENGRLYLKGDMFMNDAWVLKDLCSTEVHLKNKHDDYYIRLRFVDFPYLALWASVGAPFLCLEPWCGVNDSETHTGELEKKEGIVRLHAFTCWERTWDVTIVES</sequence>
<proteinExistence type="predicted"/>
<evidence type="ECO:0000313" key="4">
    <source>
        <dbReference type="EMBL" id="TYP91069.1"/>
    </source>
</evidence>
<dbReference type="AlphaFoldDB" id="A0A5S5D934"/>
<organism evidence="4 5">
    <name type="scientific">Sphingobacterium allocomposti</name>
    <dbReference type="NCBI Taxonomy" id="415956"/>
    <lineage>
        <taxon>Bacteria</taxon>
        <taxon>Pseudomonadati</taxon>
        <taxon>Bacteroidota</taxon>
        <taxon>Sphingobacteriia</taxon>
        <taxon>Sphingobacteriales</taxon>
        <taxon>Sphingobacteriaceae</taxon>
        <taxon>Sphingobacterium</taxon>
    </lineage>
</organism>
<dbReference type="Proteomes" id="UP000325105">
    <property type="component" value="Unassembled WGS sequence"/>
</dbReference>
<dbReference type="InterPro" id="IPR011013">
    <property type="entry name" value="Gal_mutarotase_sf_dom"/>
</dbReference>
<dbReference type="SUPFAM" id="SSF74650">
    <property type="entry name" value="Galactose mutarotase-like"/>
    <property type="match status" value="1"/>
</dbReference>
<evidence type="ECO:0000256" key="1">
    <source>
        <dbReference type="ARBA" id="ARBA00001913"/>
    </source>
</evidence>
<dbReference type="InterPro" id="IPR014718">
    <property type="entry name" value="GH-type_carb-bd"/>
</dbReference>
<accession>A0A5S5D934</accession>
<comment type="subunit">
    <text evidence="2">Monomer.</text>
</comment>
<protein>
    <submittedName>
        <fullName evidence="4">Galactose mutarotase-like enzyme</fullName>
    </submittedName>
</protein>
<dbReference type="GO" id="GO:0016853">
    <property type="term" value="F:isomerase activity"/>
    <property type="evidence" value="ECO:0007669"/>
    <property type="project" value="InterPro"/>
</dbReference>
<dbReference type="InterPro" id="IPR008183">
    <property type="entry name" value="Aldose_1/G6P_1-epimerase"/>
</dbReference>
<dbReference type="OrthoDB" id="9795355at2"/>
<dbReference type="Pfam" id="PF01263">
    <property type="entry name" value="Aldose_epim"/>
    <property type="match status" value="1"/>
</dbReference>
<reference evidence="4 5" key="1">
    <citation type="submission" date="2019-07" db="EMBL/GenBank/DDBJ databases">
        <title>Genomic Encyclopedia of Archaeal and Bacterial Type Strains, Phase II (KMG-II): from individual species to whole genera.</title>
        <authorList>
            <person name="Goeker M."/>
        </authorList>
    </citation>
    <scope>NUCLEOTIDE SEQUENCE [LARGE SCALE GENOMIC DNA]</scope>
    <source>
        <strain evidence="4 5">DSM 18850</strain>
    </source>
</reference>
<comment type="caution">
    <text evidence="4">The sequence shown here is derived from an EMBL/GenBank/DDBJ whole genome shotgun (WGS) entry which is preliminary data.</text>
</comment>
<dbReference type="GO" id="GO:0005975">
    <property type="term" value="P:carbohydrate metabolic process"/>
    <property type="evidence" value="ECO:0007669"/>
    <property type="project" value="InterPro"/>
</dbReference>
<dbReference type="InterPro" id="IPR037481">
    <property type="entry name" value="LacX"/>
</dbReference>
<dbReference type="RefSeq" id="WP_148909754.1">
    <property type="nucleotide sequence ID" value="NZ_VNHX01000022.1"/>
</dbReference>
<dbReference type="GO" id="GO:0030246">
    <property type="term" value="F:carbohydrate binding"/>
    <property type="evidence" value="ECO:0007669"/>
    <property type="project" value="InterPro"/>
</dbReference>
<gene>
    <name evidence="4" type="ORF">BC792_12236</name>
</gene>
<dbReference type="EMBL" id="VNHX01000022">
    <property type="protein sequence ID" value="TYP91069.1"/>
    <property type="molecule type" value="Genomic_DNA"/>
</dbReference>
<keyword evidence="3" id="KW-0106">Calcium</keyword>
<name>A0A5S5D934_9SPHI</name>